<evidence type="ECO:0000256" key="1">
    <source>
        <dbReference type="SAM" id="MobiDB-lite"/>
    </source>
</evidence>
<feature type="non-terminal residue" evidence="2">
    <location>
        <position position="99"/>
    </location>
</feature>
<accession>A0AAV5TBM7</accession>
<reference evidence="2" key="1">
    <citation type="submission" date="2023-10" db="EMBL/GenBank/DDBJ databases">
        <title>Genome assembly of Pristionchus species.</title>
        <authorList>
            <person name="Yoshida K."/>
            <person name="Sommer R.J."/>
        </authorList>
    </citation>
    <scope>NUCLEOTIDE SEQUENCE</scope>
    <source>
        <strain evidence="2">RS0144</strain>
    </source>
</reference>
<comment type="caution">
    <text evidence="2">The sequence shown here is derived from an EMBL/GenBank/DDBJ whole genome shotgun (WGS) entry which is preliminary data.</text>
</comment>
<dbReference type="AlphaFoldDB" id="A0AAV5TBM7"/>
<gene>
    <name evidence="2" type="ORF">PENTCL1PPCAC_15141</name>
</gene>
<name>A0AAV5TBM7_9BILA</name>
<evidence type="ECO:0000313" key="3">
    <source>
        <dbReference type="Proteomes" id="UP001432027"/>
    </source>
</evidence>
<sequence>TALFQLLCVGRLNFQDAQILRFWQKELSRLGLEIDNLSWTRGDLEMLDSCSDTEEDLDPSEPLSDANSLPDRERNCDLHEVLSQRFSILSNVSLGSEHF</sequence>
<proteinExistence type="predicted"/>
<feature type="region of interest" description="Disordered" evidence="1">
    <location>
        <begin position="50"/>
        <end position="71"/>
    </location>
</feature>
<organism evidence="2 3">
    <name type="scientific">Pristionchus entomophagus</name>
    <dbReference type="NCBI Taxonomy" id="358040"/>
    <lineage>
        <taxon>Eukaryota</taxon>
        <taxon>Metazoa</taxon>
        <taxon>Ecdysozoa</taxon>
        <taxon>Nematoda</taxon>
        <taxon>Chromadorea</taxon>
        <taxon>Rhabditida</taxon>
        <taxon>Rhabditina</taxon>
        <taxon>Diplogasteromorpha</taxon>
        <taxon>Diplogasteroidea</taxon>
        <taxon>Neodiplogasteridae</taxon>
        <taxon>Pristionchus</taxon>
    </lineage>
</organism>
<dbReference type="Proteomes" id="UP001432027">
    <property type="component" value="Unassembled WGS sequence"/>
</dbReference>
<dbReference type="EMBL" id="BTSX01000004">
    <property type="protein sequence ID" value="GMS92966.1"/>
    <property type="molecule type" value="Genomic_DNA"/>
</dbReference>
<evidence type="ECO:0000313" key="2">
    <source>
        <dbReference type="EMBL" id="GMS92966.1"/>
    </source>
</evidence>
<keyword evidence="3" id="KW-1185">Reference proteome</keyword>
<protein>
    <submittedName>
        <fullName evidence="2">Uncharacterized protein</fullName>
    </submittedName>
</protein>
<feature type="non-terminal residue" evidence="2">
    <location>
        <position position="1"/>
    </location>
</feature>